<sequence>MILDRPLSIETLLDNEAQRKVITPTLSLIANIASSHTGGIRMRVMGDCGSGKTTYLRMLESFYRDYCAYPVVFVNRWQGETPLSEMLLRLGELHGLNPLTKTKLRQVLRPMLTQSVLSSETLLGALISPNNHTFDDALKLVEDHVERLTAEGRKTEGLVRAIISEIRTDYEAGKTLNVYKKWLQYLLELPVAEKQKKLLVLILDNIDSTRYVKVIEALNTHFDADGVLVIAAVNDAELGADIRQLERGFQLSVELSHTVLNDLHLAGIKAHVTSKQLAHIKAVLSTIDPLPHRKWLKLLDRLERDVILSVSKDPAAFERVFFVSVLKELFPRLEVFSRRFPGLLDDIYGATQEALGSTALVKVIGIIESDTTHLQFPLENFKRLKA</sequence>
<dbReference type="AlphaFoldDB" id="A0A0F3GU43"/>
<proteinExistence type="predicted"/>
<evidence type="ECO:0000313" key="1">
    <source>
        <dbReference type="EMBL" id="KJU85484.1"/>
    </source>
</evidence>
<gene>
    <name evidence="1" type="ORF">MBAV_002322</name>
</gene>
<organism evidence="1 2">
    <name type="scientific">Candidatus Magnetobacterium bavaricum</name>
    <dbReference type="NCBI Taxonomy" id="29290"/>
    <lineage>
        <taxon>Bacteria</taxon>
        <taxon>Pseudomonadati</taxon>
        <taxon>Nitrospirota</taxon>
        <taxon>Thermodesulfovibrionia</taxon>
        <taxon>Thermodesulfovibrionales</taxon>
        <taxon>Candidatus Magnetobacteriaceae</taxon>
        <taxon>Candidatus Magnetobacterium</taxon>
    </lineage>
</organism>
<dbReference type="SUPFAM" id="SSF52540">
    <property type="entry name" value="P-loop containing nucleoside triphosphate hydrolases"/>
    <property type="match status" value="1"/>
</dbReference>
<protein>
    <submittedName>
        <fullName evidence="1">Kap p-loop domain-containing protein</fullName>
    </submittedName>
</protein>
<dbReference type="EMBL" id="LACI01001005">
    <property type="protein sequence ID" value="KJU85484.1"/>
    <property type="molecule type" value="Genomic_DNA"/>
</dbReference>
<accession>A0A0F3GU43</accession>
<comment type="caution">
    <text evidence="1">The sequence shown here is derived from an EMBL/GenBank/DDBJ whole genome shotgun (WGS) entry which is preliminary data.</text>
</comment>
<name>A0A0F3GU43_9BACT</name>
<keyword evidence="2" id="KW-1185">Reference proteome</keyword>
<dbReference type="Proteomes" id="UP000033423">
    <property type="component" value="Unassembled WGS sequence"/>
</dbReference>
<reference evidence="1 2" key="1">
    <citation type="submission" date="2015-02" db="EMBL/GenBank/DDBJ databases">
        <title>Single-cell genomics of uncultivated deep-branching MTB reveals a conserved set of magnetosome genes.</title>
        <authorList>
            <person name="Kolinko S."/>
            <person name="Richter M."/>
            <person name="Glockner F.O."/>
            <person name="Brachmann A."/>
            <person name="Schuler D."/>
        </authorList>
    </citation>
    <scope>NUCLEOTIDE SEQUENCE [LARGE SCALE GENOMIC DNA]</scope>
    <source>
        <strain evidence="1">TM-1</strain>
    </source>
</reference>
<evidence type="ECO:0000313" key="2">
    <source>
        <dbReference type="Proteomes" id="UP000033423"/>
    </source>
</evidence>
<dbReference type="InterPro" id="IPR027417">
    <property type="entry name" value="P-loop_NTPase"/>
</dbReference>